<evidence type="ECO:0000313" key="1">
    <source>
        <dbReference type="EMBL" id="MCE3216099.1"/>
    </source>
</evidence>
<keyword evidence="2" id="KW-1185">Reference proteome</keyword>
<organism evidence="1 2">
    <name type="scientific">Datura stramonium</name>
    <name type="common">Jimsonweed</name>
    <name type="synonym">Common thornapple</name>
    <dbReference type="NCBI Taxonomy" id="4076"/>
    <lineage>
        <taxon>Eukaryota</taxon>
        <taxon>Viridiplantae</taxon>
        <taxon>Streptophyta</taxon>
        <taxon>Embryophyta</taxon>
        <taxon>Tracheophyta</taxon>
        <taxon>Spermatophyta</taxon>
        <taxon>Magnoliopsida</taxon>
        <taxon>eudicotyledons</taxon>
        <taxon>Gunneridae</taxon>
        <taxon>Pentapetalae</taxon>
        <taxon>asterids</taxon>
        <taxon>lamiids</taxon>
        <taxon>Solanales</taxon>
        <taxon>Solanaceae</taxon>
        <taxon>Solanoideae</taxon>
        <taxon>Datureae</taxon>
        <taxon>Datura</taxon>
    </lineage>
</organism>
<comment type="caution">
    <text evidence="1">The sequence shown here is derived from an EMBL/GenBank/DDBJ whole genome shotgun (WGS) entry which is preliminary data.</text>
</comment>
<accession>A0ABS8WWT9</accession>
<evidence type="ECO:0008006" key="3">
    <source>
        <dbReference type="Google" id="ProtNLM"/>
    </source>
</evidence>
<dbReference type="Proteomes" id="UP000823775">
    <property type="component" value="Unassembled WGS sequence"/>
</dbReference>
<gene>
    <name evidence="1" type="ORF">HAX54_004896</name>
</gene>
<reference evidence="1 2" key="1">
    <citation type="journal article" date="2021" name="BMC Genomics">
        <title>Datura genome reveals duplications of psychoactive alkaloid biosynthetic genes and high mutation rate following tissue culture.</title>
        <authorList>
            <person name="Rajewski A."/>
            <person name="Carter-House D."/>
            <person name="Stajich J."/>
            <person name="Litt A."/>
        </authorList>
    </citation>
    <scope>NUCLEOTIDE SEQUENCE [LARGE SCALE GENOMIC DNA]</scope>
    <source>
        <strain evidence="1">AR-01</strain>
    </source>
</reference>
<evidence type="ECO:0000313" key="2">
    <source>
        <dbReference type="Proteomes" id="UP000823775"/>
    </source>
</evidence>
<dbReference type="EMBL" id="JACEIK010012300">
    <property type="protein sequence ID" value="MCE3216099.1"/>
    <property type="molecule type" value="Genomic_DNA"/>
</dbReference>
<name>A0ABS8WWT9_DATST</name>
<protein>
    <recommendedName>
        <fullName evidence="3">Secreted protein</fullName>
    </recommendedName>
</protein>
<proteinExistence type="predicted"/>
<sequence>MRGPLRDICYALLLSLVRIKCRVAACFCLLLLLQVRRVVHHTSLGPHRAWHYAEGLEPRAFGRTAVLALALLVAQVQPKLVAYGNWKIMGLHGHYCSYRTIKSKAGFTCPEVTDRGTSTIQVLSIESGYIFSL</sequence>